<feature type="compositionally biased region" description="Basic and acidic residues" evidence="1">
    <location>
        <begin position="224"/>
        <end position="236"/>
    </location>
</feature>
<evidence type="ECO:0000313" key="3">
    <source>
        <dbReference type="Proteomes" id="UP000298663"/>
    </source>
</evidence>
<organism evidence="2 3">
    <name type="scientific">Steinernema carpocapsae</name>
    <name type="common">Entomopathogenic nematode</name>
    <dbReference type="NCBI Taxonomy" id="34508"/>
    <lineage>
        <taxon>Eukaryota</taxon>
        <taxon>Metazoa</taxon>
        <taxon>Ecdysozoa</taxon>
        <taxon>Nematoda</taxon>
        <taxon>Chromadorea</taxon>
        <taxon>Rhabditida</taxon>
        <taxon>Tylenchina</taxon>
        <taxon>Panagrolaimomorpha</taxon>
        <taxon>Strongyloidoidea</taxon>
        <taxon>Steinernematidae</taxon>
        <taxon>Steinernema</taxon>
    </lineage>
</organism>
<keyword evidence="3" id="KW-1185">Reference proteome</keyword>
<feature type="region of interest" description="Disordered" evidence="1">
    <location>
        <begin position="223"/>
        <end position="243"/>
    </location>
</feature>
<dbReference type="EMBL" id="AZBU02000001">
    <property type="protein sequence ID" value="TMS32771.1"/>
    <property type="molecule type" value="Genomic_DNA"/>
</dbReference>
<gene>
    <name evidence="2" type="ORF">L596_000572</name>
</gene>
<feature type="region of interest" description="Disordered" evidence="1">
    <location>
        <begin position="30"/>
        <end position="58"/>
    </location>
</feature>
<dbReference type="Proteomes" id="UP000298663">
    <property type="component" value="Chromosome X"/>
</dbReference>
<dbReference type="Gene3D" id="4.10.60.10">
    <property type="entry name" value="Zinc finger, CCHC-type"/>
    <property type="match status" value="1"/>
</dbReference>
<dbReference type="AlphaFoldDB" id="A0A4U8UJD0"/>
<sequence length="243" mass="27308">MQIAAATSKRNVQAENREFVTTMAINVDKSKKNGQFHSSKKGWKKEGNNDLLPQPRNPKCVFHPSNGHFSTACRSYATLEAGKERLREQKRCFRCLNAEHNAKNCPNKNIKCKKCGQLHHYALCQANLPKNSATTVAAVTTPKKEVITLAPAVVATANSTNSNQEEEEATQVLLMTKEITVMNLTTGQKVKALAFFDTGSQISMMTNYLAEFLNLNSLSQQSMEVKRPKNRHELLKLQHRRHQ</sequence>
<dbReference type="OrthoDB" id="5867440at2759"/>
<comment type="caution">
    <text evidence="2">The sequence shown here is derived from an EMBL/GenBank/DDBJ whole genome shotgun (WGS) entry which is preliminary data.</text>
</comment>
<dbReference type="STRING" id="34508.A0A4U8UJD0"/>
<evidence type="ECO:0008006" key="4">
    <source>
        <dbReference type="Google" id="ProtNLM"/>
    </source>
</evidence>
<proteinExistence type="predicted"/>
<feature type="compositionally biased region" description="Basic residues" evidence="1">
    <location>
        <begin position="32"/>
        <end position="43"/>
    </location>
</feature>
<dbReference type="EMBL" id="CM016762">
    <property type="protein sequence ID" value="TMS32771.1"/>
    <property type="molecule type" value="Genomic_DNA"/>
</dbReference>
<reference evidence="2 3" key="2">
    <citation type="journal article" date="2019" name="G3 (Bethesda)">
        <title>Hybrid Assembly of the Genome of the Entomopathogenic Nematode Steinernema carpocapsae Identifies the X-Chromosome.</title>
        <authorList>
            <person name="Serra L."/>
            <person name="Macchietto M."/>
            <person name="Macias-Munoz A."/>
            <person name="McGill C.J."/>
            <person name="Rodriguez I.M."/>
            <person name="Rodriguez B."/>
            <person name="Murad R."/>
            <person name="Mortazavi A."/>
        </authorList>
    </citation>
    <scope>NUCLEOTIDE SEQUENCE [LARGE SCALE GENOMIC DNA]</scope>
    <source>
        <strain evidence="2 3">ALL</strain>
    </source>
</reference>
<name>A0A4U8UJD0_STECR</name>
<evidence type="ECO:0000256" key="1">
    <source>
        <dbReference type="SAM" id="MobiDB-lite"/>
    </source>
</evidence>
<dbReference type="PANTHER" id="PTHR47331">
    <property type="entry name" value="PHD-TYPE DOMAIN-CONTAINING PROTEIN"/>
    <property type="match status" value="1"/>
</dbReference>
<reference evidence="2 3" key="1">
    <citation type="journal article" date="2015" name="Genome Biol.">
        <title>Comparative genomics of Steinernema reveals deeply conserved gene regulatory networks.</title>
        <authorList>
            <person name="Dillman A.R."/>
            <person name="Macchietto M."/>
            <person name="Porter C.F."/>
            <person name="Rogers A."/>
            <person name="Williams B."/>
            <person name="Antoshechkin I."/>
            <person name="Lee M.M."/>
            <person name="Goodwin Z."/>
            <person name="Lu X."/>
            <person name="Lewis E.E."/>
            <person name="Goodrich-Blair H."/>
            <person name="Stock S.P."/>
            <person name="Adams B.J."/>
            <person name="Sternberg P.W."/>
            <person name="Mortazavi A."/>
        </authorList>
    </citation>
    <scope>NUCLEOTIDE SEQUENCE [LARGE SCALE GENOMIC DNA]</scope>
    <source>
        <strain evidence="2 3">ALL</strain>
    </source>
</reference>
<protein>
    <recommendedName>
        <fullName evidence="4">CCHC-type domain-containing protein</fullName>
    </recommendedName>
</protein>
<dbReference type="PANTHER" id="PTHR47331:SF5">
    <property type="entry name" value="RIBONUCLEASE H"/>
    <property type="match status" value="1"/>
</dbReference>
<evidence type="ECO:0000313" key="2">
    <source>
        <dbReference type="EMBL" id="TMS32771.1"/>
    </source>
</evidence>
<accession>A0A4U8UJD0</accession>